<evidence type="ECO:0000256" key="2">
    <source>
        <dbReference type="SAM" id="Phobius"/>
    </source>
</evidence>
<gene>
    <name evidence="3" type="ORF">SAMN05216388_101576</name>
</gene>
<feature type="region of interest" description="Disordered" evidence="1">
    <location>
        <begin position="125"/>
        <end position="171"/>
    </location>
</feature>
<feature type="transmembrane region" description="Helical" evidence="2">
    <location>
        <begin position="238"/>
        <end position="260"/>
    </location>
</feature>
<evidence type="ECO:0000256" key="1">
    <source>
        <dbReference type="SAM" id="MobiDB-lite"/>
    </source>
</evidence>
<dbReference type="Proteomes" id="UP000198775">
    <property type="component" value="Unassembled WGS sequence"/>
</dbReference>
<keyword evidence="4" id="KW-1185">Reference proteome</keyword>
<organism evidence="3 4">
    <name type="scientific">Halorientalis persicus</name>
    <dbReference type="NCBI Taxonomy" id="1367881"/>
    <lineage>
        <taxon>Archaea</taxon>
        <taxon>Methanobacteriati</taxon>
        <taxon>Methanobacteriota</taxon>
        <taxon>Stenosarchaea group</taxon>
        <taxon>Halobacteria</taxon>
        <taxon>Halobacteriales</taxon>
        <taxon>Haloarculaceae</taxon>
        <taxon>Halorientalis</taxon>
    </lineage>
</organism>
<proteinExistence type="predicted"/>
<accession>A0A1H8R408</accession>
<sequence length="267" mass="28038">MSTGQLILGVVLLGVVVLVASPFVFAGLSLVYEGLVTRRRTSRAVRSDVIDPAEIPATGYATVAGQAESGPSGRVEAPLTGRSGLAYRLRVQQKRDDGDWWTVVDTVDIGSIELVGQAGRVVVEPGDAEPDLELDTEVTAGSDGRLPDGASERIRNESLGGTGDGSLLPAEADKPRRYQEGLLEPGTTIHVHGACSSSSTGEPRIEAAEPGGFRLGPDPPNDHSAEARSKRETAIKKVAGGGMLTLLGCFALVMFGWIPFHMILNAI</sequence>
<keyword evidence="2" id="KW-1133">Transmembrane helix</keyword>
<keyword evidence="2" id="KW-0472">Membrane</keyword>
<dbReference type="AlphaFoldDB" id="A0A1H8R408"/>
<dbReference type="RefSeq" id="WP_092661742.1">
    <property type="nucleotide sequence ID" value="NZ_FOCX01000015.1"/>
</dbReference>
<reference evidence="4" key="1">
    <citation type="submission" date="2016-10" db="EMBL/GenBank/DDBJ databases">
        <authorList>
            <person name="Varghese N."/>
            <person name="Submissions S."/>
        </authorList>
    </citation>
    <scope>NUCLEOTIDE SEQUENCE [LARGE SCALE GENOMIC DNA]</scope>
    <source>
        <strain evidence="4">IBRC-M 10043</strain>
    </source>
</reference>
<name>A0A1H8R408_9EURY</name>
<feature type="compositionally biased region" description="Acidic residues" evidence="1">
    <location>
        <begin position="126"/>
        <end position="136"/>
    </location>
</feature>
<dbReference type="EMBL" id="FOCX01000015">
    <property type="protein sequence ID" value="SEO61185.1"/>
    <property type="molecule type" value="Genomic_DNA"/>
</dbReference>
<feature type="transmembrane region" description="Helical" evidence="2">
    <location>
        <begin position="6"/>
        <end position="32"/>
    </location>
</feature>
<evidence type="ECO:0000313" key="4">
    <source>
        <dbReference type="Proteomes" id="UP000198775"/>
    </source>
</evidence>
<evidence type="ECO:0000313" key="3">
    <source>
        <dbReference type="EMBL" id="SEO61185.1"/>
    </source>
</evidence>
<feature type="region of interest" description="Disordered" evidence="1">
    <location>
        <begin position="193"/>
        <end position="226"/>
    </location>
</feature>
<protein>
    <submittedName>
        <fullName evidence="3">Uncharacterized protein</fullName>
    </submittedName>
</protein>
<keyword evidence="2" id="KW-0812">Transmembrane</keyword>